<name>A0ABU2MU36_9ACTN</name>
<keyword evidence="3" id="KW-1185">Reference proteome</keyword>
<proteinExistence type="predicted"/>
<sequence length="51" mass="5753">MQPRHRSRHRRRAVPPLSRAARWLGARAGLLFIAINLVALLSLLLLAMTNP</sequence>
<dbReference type="Proteomes" id="UP001183246">
    <property type="component" value="Unassembled WGS sequence"/>
</dbReference>
<reference evidence="3" key="1">
    <citation type="submission" date="2023-07" db="EMBL/GenBank/DDBJ databases">
        <title>30 novel species of actinomycetes from the DSMZ collection.</title>
        <authorList>
            <person name="Nouioui I."/>
        </authorList>
    </citation>
    <scope>NUCLEOTIDE SEQUENCE [LARGE SCALE GENOMIC DNA]</scope>
    <source>
        <strain evidence="3">DSM 44938</strain>
    </source>
</reference>
<protein>
    <submittedName>
        <fullName evidence="2">Uncharacterized protein</fullName>
    </submittedName>
</protein>
<evidence type="ECO:0000313" key="2">
    <source>
        <dbReference type="EMBL" id="MDT0345154.1"/>
    </source>
</evidence>
<keyword evidence="1" id="KW-1133">Transmembrane helix</keyword>
<keyword evidence="1" id="KW-0472">Membrane</keyword>
<gene>
    <name evidence="2" type="ORF">RM590_21480</name>
</gene>
<dbReference type="EMBL" id="JAVREL010000013">
    <property type="protein sequence ID" value="MDT0345154.1"/>
    <property type="molecule type" value="Genomic_DNA"/>
</dbReference>
<feature type="transmembrane region" description="Helical" evidence="1">
    <location>
        <begin position="21"/>
        <end position="48"/>
    </location>
</feature>
<accession>A0ABU2MU36</accession>
<keyword evidence="1" id="KW-0812">Transmembrane</keyword>
<comment type="caution">
    <text evidence="2">The sequence shown here is derived from an EMBL/GenBank/DDBJ whole genome shotgun (WGS) entry which is preliminary data.</text>
</comment>
<evidence type="ECO:0000313" key="3">
    <source>
        <dbReference type="Proteomes" id="UP001183246"/>
    </source>
</evidence>
<organism evidence="2 3">
    <name type="scientific">Streptomyces litchfieldiae</name>
    <dbReference type="NCBI Taxonomy" id="3075543"/>
    <lineage>
        <taxon>Bacteria</taxon>
        <taxon>Bacillati</taxon>
        <taxon>Actinomycetota</taxon>
        <taxon>Actinomycetes</taxon>
        <taxon>Kitasatosporales</taxon>
        <taxon>Streptomycetaceae</taxon>
        <taxon>Streptomyces</taxon>
    </lineage>
</organism>
<evidence type="ECO:0000256" key="1">
    <source>
        <dbReference type="SAM" id="Phobius"/>
    </source>
</evidence>
<dbReference type="RefSeq" id="WP_311706287.1">
    <property type="nucleotide sequence ID" value="NZ_JAVREL010000013.1"/>
</dbReference>